<comment type="subcellular location">
    <subcellularLocation>
        <location evidence="1">Membrane</location>
        <topology evidence="1">Multi-pass membrane protein</topology>
    </subcellularLocation>
</comment>
<evidence type="ECO:0000256" key="1">
    <source>
        <dbReference type="ARBA" id="ARBA00004141"/>
    </source>
</evidence>
<dbReference type="InterPro" id="IPR001873">
    <property type="entry name" value="ENaC"/>
</dbReference>
<comment type="similarity">
    <text evidence="2 12">Belongs to the amiloride-sensitive sodium channel (TC 1.A.6) family.</text>
</comment>
<dbReference type="PANTHER" id="PTHR11690:SF240">
    <property type="entry name" value="PICKPOCKET 25-RELATED"/>
    <property type="match status" value="1"/>
</dbReference>
<dbReference type="GO" id="GO:0015280">
    <property type="term" value="F:ligand-gated sodium channel activity"/>
    <property type="evidence" value="ECO:0007669"/>
    <property type="project" value="TreeGrafter"/>
</dbReference>
<proteinExistence type="inferred from homology"/>
<evidence type="ECO:0000256" key="9">
    <source>
        <dbReference type="ARBA" id="ARBA00023136"/>
    </source>
</evidence>
<keyword evidence="6 13" id="KW-1133">Transmembrane helix</keyword>
<evidence type="ECO:0000256" key="11">
    <source>
        <dbReference type="ARBA" id="ARBA00023303"/>
    </source>
</evidence>
<keyword evidence="8 12" id="KW-0406">Ion transport</keyword>
<dbReference type="OMA" id="INDIWEN"/>
<reference evidence="14 15" key="1">
    <citation type="journal article" date="2007" name="Nature">
        <title>Evolution of genes and genomes on the Drosophila phylogeny.</title>
        <authorList>
            <consortium name="Drosophila 12 Genomes Consortium"/>
            <person name="Clark A.G."/>
            <person name="Eisen M.B."/>
            <person name="Smith D.R."/>
            <person name="Bergman C.M."/>
            <person name="Oliver B."/>
            <person name="Markow T.A."/>
            <person name="Kaufman T.C."/>
            <person name="Kellis M."/>
            <person name="Gelbart W."/>
            <person name="Iyer V.N."/>
            <person name="Pollard D.A."/>
            <person name="Sackton T.B."/>
            <person name="Larracuente A.M."/>
            <person name="Singh N.D."/>
            <person name="Abad J.P."/>
            <person name="Abt D.N."/>
            <person name="Adryan B."/>
            <person name="Aguade M."/>
            <person name="Akashi H."/>
            <person name="Anderson W.W."/>
            <person name="Aquadro C.F."/>
            <person name="Ardell D.H."/>
            <person name="Arguello R."/>
            <person name="Artieri C.G."/>
            <person name="Barbash D.A."/>
            <person name="Barker D."/>
            <person name="Barsanti P."/>
            <person name="Batterham P."/>
            <person name="Batzoglou S."/>
            <person name="Begun D."/>
            <person name="Bhutkar A."/>
            <person name="Blanco E."/>
            <person name="Bosak S.A."/>
            <person name="Bradley R.K."/>
            <person name="Brand A.D."/>
            <person name="Brent M.R."/>
            <person name="Brooks A.N."/>
            <person name="Brown R.H."/>
            <person name="Butlin R.K."/>
            <person name="Caggese C."/>
            <person name="Calvi B.R."/>
            <person name="Bernardo de Carvalho A."/>
            <person name="Caspi A."/>
            <person name="Castrezana S."/>
            <person name="Celniker S.E."/>
            <person name="Chang J.L."/>
            <person name="Chapple C."/>
            <person name="Chatterji S."/>
            <person name="Chinwalla A."/>
            <person name="Civetta A."/>
            <person name="Clifton S.W."/>
            <person name="Comeron J.M."/>
            <person name="Costello J.C."/>
            <person name="Coyne J.A."/>
            <person name="Daub J."/>
            <person name="David R.G."/>
            <person name="Delcher A.L."/>
            <person name="Delehaunty K."/>
            <person name="Do C.B."/>
            <person name="Ebling H."/>
            <person name="Edwards K."/>
            <person name="Eickbush T."/>
            <person name="Evans J.D."/>
            <person name="Filipski A."/>
            <person name="Findeiss S."/>
            <person name="Freyhult E."/>
            <person name="Fulton L."/>
            <person name="Fulton R."/>
            <person name="Garcia A.C."/>
            <person name="Gardiner A."/>
            <person name="Garfield D.A."/>
            <person name="Garvin B.E."/>
            <person name="Gibson G."/>
            <person name="Gilbert D."/>
            <person name="Gnerre S."/>
            <person name="Godfrey J."/>
            <person name="Good R."/>
            <person name="Gotea V."/>
            <person name="Gravely B."/>
            <person name="Greenberg A.J."/>
            <person name="Griffiths-Jones S."/>
            <person name="Gross S."/>
            <person name="Guigo R."/>
            <person name="Gustafson E.A."/>
            <person name="Haerty W."/>
            <person name="Hahn M.W."/>
            <person name="Halligan D.L."/>
            <person name="Halpern A.L."/>
            <person name="Halter G.M."/>
            <person name="Han M.V."/>
            <person name="Heger A."/>
            <person name="Hillier L."/>
            <person name="Hinrichs A.S."/>
            <person name="Holmes I."/>
            <person name="Hoskins R.A."/>
            <person name="Hubisz M.J."/>
            <person name="Hultmark D."/>
            <person name="Huntley M.A."/>
            <person name="Jaffe D.B."/>
            <person name="Jagadeeshan S."/>
            <person name="Jeck W.R."/>
            <person name="Johnson J."/>
            <person name="Jones C.D."/>
            <person name="Jordan W.C."/>
            <person name="Karpen G.H."/>
            <person name="Kataoka E."/>
            <person name="Keightley P.D."/>
            <person name="Kheradpour P."/>
            <person name="Kirkness E.F."/>
            <person name="Koerich L.B."/>
            <person name="Kristiansen K."/>
            <person name="Kudrna D."/>
            <person name="Kulathinal R.J."/>
            <person name="Kumar S."/>
            <person name="Kwok R."/>
            <person name="Lander E."/>
            <person name="Langley C.H."/>
            <person name="Lapoint R."/>
            <person name="Lazzaro B.P."/>
            <person name="Lee S.J."/>
            <person name="Levesque L."/>
            <person name="Li R."/>
            <person name="Lin C.F."/>
            <person name="Lin M.F."/>
            <person name="Lindblad-Toh K."/>
            <person name="Llopart A."/>
            <person name="Long M."/>
            <person name="Low L."/>
            <person name="Lozovsky E."/>
            <person name="Lu J."/>
            <person name="Luo M."/>
            <person name="Machado C.A."/>
            <person name="Makalowski W."/>
            <person name="Marzo M."/>
            <person name="Matsuda M."/>
            <person name="Matzkin L."/>
            <person name="McAllister B."/>
            <person name="McBride C.S."/>
            <person name="McKernan B."/>
            <person name="McKernan K."/>
            <person name="Mendez-Lago M."/>
            <person name="Minx P."/>
            <person name="Mollenhauer M.U."/>
            <person name="Montooth K."/>
            <person name="Mount S.M."/>
            <person name="Mu X."/>
            <person name="Myers E."/>
            <person name="Negre B."/>
            <person name="Newfeld S."/>
            <person name="Nielsen R."/>
            <person name="Noor M.A."/>
            <person name="O'Grady P."/>
            <person name="Pachter L."/>
            <person name="Papaceit M."/>
            <person name="Parisi M.J."/>
            <person name="Parisi M."/>
            <person name="Parts L."/>
            <person name="Pedersen J.S."/>
            <person name="Pesole G."/>
            <person name="Phillippy A.M."/>
            <person name="Ponting C.P."/>
            <person name="Pop M."/>
            <person name="Porcelli D."/>
            <person name="Powell J.R."/>
            <person name="Prohaska S."/>
            <person name="Pruitt K."/>
            <person name="Puig M."/>
            <person name="Quesneville H."/>
            <person name="Ram K.R."/>
            <person name="Rand D."/>
            <person name="Rasmussen M.D."/>
            <person name="Reed L.K."/>
            <person name="Reenan R."/>
            <person name="Reily A."/>
            <person name="Remington K.A."/>
            <person name="Rieger T.T."/>
            <person name="Ritchie M.G."/>
            <person name="Robin C."/>
            <person name="Rogers Y.H."/>
            <person name="Rohde C."/>
            <person name="Rozas J."/>
            <person name="Rubenfield M.J."/>
            <person name="Ruiz A."/>
            <person name="Russo S."/>
            <person name="Salzberg S.L."/>
            <person name="Sanchez-Gracia A."/>
            <person name="Saranga D.J."/>
            <person name="Sato H."/>
            <person name="Schaeffer S.W."/>
            <person name="Schatz M.C."/>
            <person name="Schlenke T."/>
            <person name="Schwartz R."/>
            <person name="Segarra C."/>
            <person name="Singh R.S."/>
            <person name="Sirot L."/>
            <person name="Sirota M."/>
            <person name="Sisneros N.B."/>
            <person name="Smith C.D."/>
            <person name="Smith T.F."/>
            <person name="Spieth J."/>
            <person name="Stage D.E."/>
            <person name="Stark A."/>
            <person name="Stephan W."/>
            <person name="Strausberg R.L."/>
            <person name="Strempel S."/>
            <person name="Sturgill D."/>
            <person name="Sutton G."/>
            <person name="Sutton G.G."/>
            <person name="Tao W."/>
            <person name="Teichmann S."/>
            <person name="Tobari Y.N."/>
            <person name="Tomimura Y."/>
            <person name="Tsolas J.M."/>
            <person name="Valente V.L."/>
            <person name="Venter E."/>
            <person name="Venter J.C."/>
            <person name="Vicario S."/>
            <person name="Vieira F.G."/>
            <person name="Vilella A.J."/>
            <person name="Villasante A."/>
            <person name="Walenz B."/>
            <person name="Wang J."/>
            <person name="Wasserman M."/>
            <person name="Watts T."/>
            <person name="Wilson D."/>
            <person name="Wilson R.K."/>
            <person name="Wing R.A."/>
            <person name="Wolfner M.F."/>
            <person name="Wong A."/>
            <person name="Wong G.K."/>
            <person name="Wu C.I."/>
            <person name="Wu G."/>
            <person name="Yamamoto D."/>
            <person name="Yang H.P."/>
            <person name="Yang S.P."/>
            <person name="Yorke J.A."/>
            <person name="Yoshida K."/>
            <person name="Zdobnov E."/>
            <person name="Zhang P."/>
            <person name="Zhang Y."/>
            <person name="Zimin A.V."/>
            <person name="Baldwin J."/>
            <person name="Abdouelleil A."/>
            <person name="Abdulkadir J."/>
            <person name="Abebe A."/>
            <person name="Abera B."/>
            <person name="Abreu J."/>
            <person name="Acer S.C."/>
            <person name="Aftuck L."/>
            <person name="Alexander A."/>
            <person name="An P."/>
            <person name="Anderson E."/>
            <person name="Anderson S."/>
            <person name="Arachi H."/>
            <person name="Azer M."/>
            <person name="Bachantsang P."/>
            <person name="Barry A."/>
            <person name="Bayul T."/>
            <person name="Berlin A."/>
            <person name="Bessette D."/>
            <person name="Bloom T."/>
            <person name="Blye J."/>
            <person name="Boguslavskiy L."/>
            <person name="Bonnet C."/>
            <person name="Boukhgalter B."/>
            <person name="Bourzgui I."/>
            <person name="Brown A."/>
            <person name="Cahill P."/>
            <person name="Channer S."/>
            <person name="Cheshatsang Y."/>
            <person name="Chuda L."/>
            <person name="Citroen M."/>
            <person name="Collymore A."/>
            <person name="Cooke P."/>
            <person name="Costello M."/>
            <person name="D'Aco K."/>
            <person name="Daza R."/>
            <person name="De Haan G."/>
            <person name="DeGray S."/>
            <person name="DeMaso C."/>
            <person name="Dhargay N."/>
            <person name="Dooley K."/>
            <person name="Dooley E."/>
            <person name="Doricent M."/>
            <person name="Dorje P."/>
            <person name="Dorjee K."/>
            <person name="Dupes A."/>
            <person name="Elong R."/>
            <person name="Falk J."/>
            <person name="Farina A."/>
            <person name="Faro S."/>
            <person name="Ferguson D."/>
            <person name="Fisher S."/>
            <person name="Foley C.D."/>
            <person name="Franke A."/>
            <person name="Friedrich D."/>
            <person name="Gadbois L."/>
            <person name="Gearin G."/>
            <person name="Gearin C.R."/>
            <person name="Giannoukos G."/>
            <person name="Goode T."/>
            <person name="Graham J."/>
            <person name="Grandbois E."/>
            <person name="Grewal S."/>
            <person name="Gyaltsen K."/>
            <person name="Hafez N."/>
            <person name="Hagos B."/>
            <person name="Hall J."/>
            <person name="Henson C."/>
            <person name="Hollinger A."/>
            <person name="Honan T."/>
            <person name="Huard M.D."/>
            <person name="Hughes L."/>
            <person name="Hurhula B."/>
            <person name="Husby M.E."/>
            <person name="Kamat A."/>
            <person name="Kanga B."/>
            <person name="Kashin S."/>
            <person name="Khazanovich D."/>
            <person name="Kisner P."/>
            <person name="Lance K."/>
            <person name="Lara M."/>
            <person name="Lee W."/>
            <person name="Lennon N."/>
            <person name="Letendre F."/>
            <person name="LeVine R."/>
            <person name="Lipovsky A."/>
            <person name="Liu X."/>
            <person name="Liu J."/>
            <person name="Liu S."/>
            <person name="Lokyitsang T."/>
            <person name="Lokyitsang Y."/>
            <person name="Lubonja R."/>
            <person name="Lui A."/>
            <person name="MacDonald P."/>
            <person name="Magnisalis V."/>
            <person name="Maru K."/>
            <person name="Matthews C."/>
            <person name="McCusker W."/>
            <person name="McDonough S."/>
            <person name="Mehta T."/>
            <person name="Meldrim J."/>
            <person name="Meneus L."/>
            <person name="Mihai O."/>
            <person name="Mihalev A."/>
            <person name="Mihova T."/>
            <person name="Mittelman R."/>
            <person name="Mlenga V."/>
            <person name="Montmayeur A."/>
            <person name="Mulrain L."/>
            <person name="Navidi A."/>
            <person name="Naylor J."/>
            <person name="Negash T."/>
            <person name="Nguyen T."/>
            <person name="Nguyen N."/>
            <person name="Nicol R."/>
            <person name="Norbu C."/>
            <person name="Norbu N."/>
            <person name="Novod N."/>
            <person name="O'Neill B."/>
            <person name="Osman S."/>
            <person name="Markiewicz E."/>
            <person name="Oyono O.L."/>
            <person name="Patti C."/>
            <person name="Phunkhang P."/>
            <person name="Pierre F."/>
            <person name="Priest M."/>
            <person name="Raghuraman S."/>
            <person name="Rege F."/>
            <person name="Reyes R."/>
            <person name="Rise C."/>
            <person name="Rogov P."/>
            <person name="Ross K."/>
            <person name="Ryan E."/>
            <person name="Settipalli S."/>
            <person name="Shea T."/>
            <person name="Sherpa N."/>
            <person name="Shi L."/>
            <person name="Shih D."/>
            <person name="Sparrow T."/>
            <person name="Spaulding J."/>
            <person name="Stalker J."/>
            <person name="Stange-Thomann N."/>
            <person name="Stavropoulos S."/>
            <person name="Stone C."/>
            <person name="Strader C."/>
            <person name="Tesfaye S."/>
            <person name="Thomson T."/>
            <person name="Thoulutsang Y."/>
            <person name="Thoulutsang D."/>
            <person name="Topham K."/>
            <person name="Topping I."/>
            <person name="Tsamla T."/>
            <person name="Vassiliev H."/>
            <person name="Vo A."/>
            <person name="Wangchuk T."/>
            <person name="Wangdi T."/>
            <person name="Weiand M."/>
            <person name="Wilkinson J."/>
            <person name="Wilson A."/>
            <person name="Yadav S."/>
            <person name="Young G."/>
            <person name="Yu Q."/>
            <person name="Zembek L."/>
            <person name="Zhong D."/>
            <person name="Zimmer A."/>
            <person name="Zwirko Z."/>
            <person name="Jaffe D.B."/>
            <person name="Alvarez P."/>
            <person name="Brockman W."/>
            <person name="Butler J."/>
            <person name="Chin C."/>
            <person name="Gnerre S."/>
            <person name="Grabherr M."/>
            <person name="Kleber M."/>
            <person name="Mauceli E."/>
            <person name="MacCallum I."/>
        </authorList>
    </citation>
    <scope>NUCLEOTIDE SEQUENCE [LARGE SCALE GENOMIC DNA]</scope>
    <source>
        <strain evidence="15">Tucson 14030-0811.24</strain>
    </source>
</reference>
<keyword evidence="4 12" id="KW-0894">Sodium channel</keyword>
<dbReference type="GO" id="GO:0005227">
    <property type="term" value="F:calcium-activated cation channel activity"/>
    <property type="evidence" value="ECO:0007669"/>
    <property type="project" value="EnsemblMetazoa"/>
</dbReference>
<keyword evidence="5 12" id="KW-0812">Transmembrane</keyword>
<evidence type="ECO:0000256" key="4">
    <source>
        <dbReference type="ARBA" id="ARBA00022461"/>
    </source>
</evidence>
<keyword evidence="15" id="KW-1185">Reference proteome</keyword>
<dbReference type="Pfam" id="PF00858">
    <property type="entry name" value="ASC"/>
    <property type="match status" value="1"/>
</dbReference>
<dbReference type="AlphaFoldDB" id="B4MPU4"/>
<dbReference type="EMBL" id="CH963849">
    <property type="protein sequence ID" value="EDW74133.1"/>
    <property type="molecule type" value="Genomic_DNA"/>
</dbReference>
<evidence type="ECO:0000256" key="3">
    <source>
        <dbReference type="ARBA" id="ARBA00022448"/>
    </source>
</evidence>
<dbReference type="HOGENOM" id="CLU_024950_2_0_1"/>
<dbReference type="Proteomes" id="UP000007798">
    <property type="component" value="Unassembled WGS sequence"/>
</dbReference>
<dbReference type="PhylomeDB" id="B4MPU4"/>
<keyword evidence="9 13" id="KW-0472">Membrane</keyword>
<dbReference type="Gene3D" id="1.10.287.820">
    <property type="entry name" value="Acid-sensing ion channel domain"/>
    <property type="match status" value="1"/>
</dbReference>
<dbReference type="GO" id="GO:0043695">
    <property type="term" value="P:detection of pheromone"/>
    <property type="evidence" value="ECO:0007669"/>
    <property type="project" value="EnsemblMetazoa"/>
</dbReference>
<evidence type="ECO:0000256" key="2">
    <source>
        <dbReference type="ARBA" id="ARBA00007193"/>
    </source>
</evidence>
<name>B4MPU4_DROWI</name>
<sequence>MEHQSKKSNEENTTVDWWSEFAKESAVHGMPYLARKDFHWIERIFWLAMIIAAAYYAISSCYSQWERYRDNPIVYEYEYLYALKNFTFIGVTFCTHYESEDQVSEVIKDTWSLDVNDSESLKVAYYRQFLYTLNRLRYTNLETLKDYKNDESLNNLSYVNILLKLQHNVLPLNEIAPTITAPIITEMGLCQTTGQLNRYSNPFGKVQTLNVTPMRHCGFFNECQLKHIPFNSIQTELYLYIHDVNEVALPNDRQTVTFNAGDVSSYILKLLLTSISAENEVRNLPVAYRKCRYHDENNLQYFNPYHPSLCRLECRINWALKLCHCRPFFYTLPQEAPVCNVTGMLCLHEKKWLEKPCQCFPLCRQTTYNIVEEFEQSGGGQKYVGNGGLFQEIRSYR</sequence>
<dbReference type="GO" id="GO:0032991">
    <property type="term" value="C:protein-containing complex"/>
    <property type="evidence" value="ECO:0007669"/>
    <property type="project" value="EnsemblMetazoa"/>
</dbReference>
<dbReference type="GO" id="GO:0008049">
    <property type="term" value="P:male courtship behavior"/>
    <property type="evidence" value="ECO:0007669"/>
    <property type="project" value="EnsemblMetazoa"/>
</dbReference>
<gene>
    <name evidence="14" type="primary">Dwil\GK21769</name>
    <name evidence="14" type="ORF">Dwil_GK21769</name>
</gene>
<evidence type="ECO:0000313" key="14">
    <source>
        <dbReference type="EMBL" id="EDW74133.1"/>
    </source>
</evidence>
<evidence type="ECO:0000256" key="6">
    <source>
        <dbReference type="ARBA" id="ARBA00022989"/>
    </source>
</evidence>
<dbReference type="KEGG" id="dwi:6640362"/>
<evidence type="ECO:0000313" key="15">
    <source>
        <dbReference type="Proteomes" id="UP000007798"/>
    </source>
</evidence>
<protein>
    <submittedName>
        <fullName evidence="14">GK21769</fullName>
    </submittedName>
</protein>
<evidence type="ECO:0000256" key="5">
    <source>
        <dbReference type="ARBA" id="ARBA00022692"/>
    </source>
</evidence>
<evidence type="ECO:0000256" key="13">
    <source>
        <dbReference type="SAM" id="Phobius"/>
    </source>
</evidence>
<dbReference type="InParanoid" id="B4MPU4"/>
<organism evidence="15">
    <name type="scientific">Drosophila willistoni</name>
    <name type="common">Fruit fly</name>
    <dbReference type="NCBI Taxonomy" id="7260"/>
    <lineage>
        <taxon>Eukaryota</taxon>
        <taxon>Metazoa</taxon>
        <taxon>Ecdysozoa</taxon>
        <taxon>Arthropoda</taxon>
        <taxon>Hexapoda</taxon>
        <taxon>Insecta</taxon>
        <taxon>Pterygota</taxon>
        <taxon>Neoptera</taxon>
        <taxon>Endopterygota</taxon>
        <taxon>Diptera</taxon>
        <taxon>Brachycera</taxon>
        <taxon>Muscomorpha</taxon>
        <taxon>Ephydroidea</taxon>
        <taxon>Drosophilidae</taxon>
        <taxon>Drosophila</taxon>
        <taxon>Sophophora</taxon>
    </lineage>
</organism>
<evidence type="ECO:0000256" key="8">
    <source>
        <dbReference type="ARBA" id="ARBA00023065"/>
    </source>
</evidence>
<evidence type="ECO:0000256" key="12">
    <source>
        <dbReference type="RuleBase" id="RU000679"/>
    </source>
</evidence>
<accession>B4MPU4</accession>
<keyword evidence="7" id="KW-0915">Sodium</keyword>
<feature type="transmembrane region" description="Helical" evidence="13">
    <location>
        <begin position="40"/>
        <end position="58"/>
    </location>
</feature>
<keyword evidence="10 12" id="KW-0739">Sodium transport</keyword>
<keyword evidence="11 12" id="KW-0407">Ion channel</keyword>
<keyword evidence="3 12" id="KW-0813">Transport</keyword>
<dbReference type="eggNOG" id="KOG4294">
    <property type="taxonomic scope" value="Eukaryota"/>
</dbReference>
<evidence type="ECO:0000256" key="7">
    <source>
        <dbReference type="ARBA" id="ARBA00023053"/>
    </source>
</evidence>
<dbReference type="GO" id="GO:0005886">
    <property type="term" value="C:plasma membrane"/>
    <property type="evidence" value="ECO:0007669"/>
    <property type="project" value="TreeGrafter"/>
</dbReference>
<dbReference type="PANTHER" id="PTHR11690">
    <property type="entry name" value="AMILORIDE-SENSITIVE SODIUM CHANNEL-RELATED"/>
    <property type="match status" value="1"/>
</dbReference>
<evidence type="ECO:0000256" key="10">
    <source>
        <dbReference type="ARBA" id="ARBA00023201"/>
    </source>
</evidence>
<dbReference type="OrthoDB" id="6628406at2759"/>